<keyword evidence="6" id="KW-0472">Membrane</keyword>
<dbReference type="PANTHER" id="PTHR43798:SF33">
    <property type="entry name" value="HYDROLASE, PUTATIVE (AFU_ORTHOLOGUE AFUA_2G14860)-RELATED"/>
    <property type="match status" value="1"/>
</dbReference>
<dbReference type="InterPro" id="IPR000073">
    <property type="entry name" value="AB_hydrolase_1"/>
</dbReference>
<dbReference type="FunFam" id="3.40.50.1820:FF:000041">
    <property type="entry name" value="Mesoderm-specific transcript homolog protein"/>
    <property type="match status" value="1"/>
</dbReference>
<feature type="signal peptide" evidence="7">
    <location>
        <begin position="1"/>
        <end position="17"/>
    </location>
</feature>
<evidence type="ECO:0000313" key="10">
    <source>
        <dbReference type="Proteomes" id="UP000007110"/>
    </source>
</evidence>
<dbReference type="EnsemblMetazoa" id="XM_003727597">
    <property type="protein sequence ID" value="XP_003727645"/>
    <property type="gene ID" value="LOC100890893"/>
</dbReference>
<dbReference type="InterPro" id="IPR050266">
    <property type="entry name" value="AB_hydrolase_sf"/>
</dbReference>
<keyword evidence="3" id="KW-0378">Hydrolase</keyword>
<dbReference type="PANTHER" id="PTHR43798">
    <property type="entry name" value="MONOACYLGLYCEROL LIPASE"/>
    <property type="match status" value="1"/>
</dbReference>
<reference evidence="10" key="1">
    <citation type="submission" date="2015-02" db="EMBL/GenBank/DDBJ databases">
        <title>Genome sequencing for Strongylocentrotus purpuratus.</title>
        <authorList>
            <person name="Murali S."/>
            <person name="Liu Y."/>
            <person name="Vee V."/>
            <person name="English A."/>
            <person name="Wang M."/>
            <person name="Skinner E."/>
            <person name="Han Y."/>
            <person name="Muzny D.M."/>
            <person name="Worley K.C."/>
            <person name="Gibbs R.A."/>
        </authorList>
    </citation>
    <scope>NUCLEOTIDE SEQUENCE</scope>
</reference>
<dbReference type="Proteomes" id="UP000007110">
    <property type="component" value="Unassembled WGS sequence"/>
</dbReference>
<dbReference type="FunCoup" id="A0A7M7LPG9">
    <property type="interactions" value="178"/>
</dbReference>
<keyword evidence="2" id="KW-0812">Transmembrane</keyword>
<accession>A0A7M7LPG9</accession>
<feature type="domain" description="AB hydrolase-1" evidence="8">
    <location>
        <begin position="61"/>
        <end position="141"/>
    </location>
</feature>
<keyword evidence="4" id="KW-0256">Endoplasmic reticulum</keyword>
<proteinExistence type="predicted"/>
<evidence type="ECO:0000256" key="3">
    <source>
        <dbReference type="ARBA" id="ARBA00022801"/>
    </source>
</evidence>
<comment type="subcellular location">
    <subcellularLocation>
        <location evidence="1">Endoplasmic reticulum membrane</location>
        <topology evidence="1">Multi-pass membrane protein</topology>
    </subcellularLocation>
</comment>
<dbReference type="RefSeq" id="XP_003727645.3">
    <property type="nucleotide sequence ID" value="XM_003727597.3"/>
</dbReference>
<dbReference type="GO" id="GO:0016787">
    <property type="term" value="F:hydrolase activity"/>
    <property type="evidence" value="ECO:0007669"/>
    <property type="project" value="UniProtKB-KW"/>
</dbReference>
<sequence>MGTTTVLLLTVLIACVAVFIEYPAPEFSTQVKEWHDTGKLFKFNGHNIFYKDEGNKQNEDVLVIFHGFPTCGYDFHVIWDGLLTQFGRVIMPDFLGYGFSDKPTDHVYSLFDKADMIEALLKNLGVSKVHILAHDMGDTVAQELIHRQNKLSEKVSRSNNELEIVGVCLSNGGIIPETIHQRLIQKILLKPYLGALAPYFTNRFLFMKGLGEVFGKPSQSTAEELFNQWTLSRHNNGHLVTHLLINYLRERYINRDRWVHALSETSIPLHLIYGPADPVNPKDPFLSTYKKLVPNSGVSELEPHISHYPQLEAPKEYLDACLQFFKSLQKS</sequence>
<dbReference type="OrthoDB" id="7130006at2759"/>
<keyword evidence="10" id="KW-1185">Reference proteome</keyword>
<dbReference type="AlphaFoldDB" id="A0A7M7LPG9"/>
<dbReference type="Gene3D" id="3.40.50.1820">
    <property type="entry name" value="alpha/beta hydrolase"/>
    <property type="match status" value="1"/>
</dbReference>
<dbReference type="GeneID" id="100890893"/>
<dbReference type="PRINTS" id="PR00412">
    <property type="entry name" value="EPOXHYDRLASE"/>
</dbReference>
<dbReference type="InterPro" id="IPR029058">
    <property type="entry name" value="AB_hydrolase_fold"/>
</dbReference>
<dbReference type="InParanoid" id="A0A7M7LPG9"/>
<evidence type="ECO:0000256" key="7">
    <source>
        <dbReference type="SAM" id="SignalP"/>
    </source>
</evidence>
<dbReference type="GO" id="GO:0005789">
    <property type="term" value="C:endoplasmic reticulum membrane"/>
    <property type="evidence" value="ECO:0007669"/>
    <property type="project" value="UniProtKB-SubCell"/>
</dbReference>
<dbReference type="Pfam" id="PF00561">
    <property type="entry name" value="Abhydrolase_1"/>
    <property type="match status" value="1"/>
</dbReference>
<reference evidence="9" key="2">
    <citation type="submission" date="2021-01" db="UniProtKB">
        <authorList>
            <consortium name="EnsemblMetazoa"/>
        </authorList>
    </citation>
    <scope>IDENTIFICATION</scope>
</reference>
<evidence type="ECO:0000256" key="1">
    <source>
        <dbReference type="ARBA" id="ARBA00004477"/>
    </source>
</evidence>
<dbReference type="CTD" id="4232"/>
<protein>
    <recommendedName>
        <fullName evidence="8">AB hydrolase-1 domain-containing protein</fullName>
    </recommendedName>
</protein>
<evidence type="ECO:0000256" key="6">
    <source>
        <dbReference type="ARBA" id="ARBA00023136"/>
    </source>
</evidence>
<dbReference type="KEGG" id="spu:100890893"/>
<keyword evidence="5" id="KW-1133">Transmembrane helix</keyword>
<feature type="chain" id="PRO_5029796818" description="AB hydrolase-1 domain-containing protein" evidence="7">
    <location>
        <begin position="18"/>
        <end position="331"/>
    </location>
</feature>
<name>A0A7M7LPG9_STRPU</name>
<dbReference type="SUPFAM" id="SSF53474">
    <property type="entry name" value="alpha/beta-Hydrolases"/>
    <property type="match status" value="1"/>
</dbReference>
<organism evidence="9 10">
    <name type="scientific">Strongylocentrotus purpuratus</name>
    <name type="common">Purple sea urchin</name>
    <dbReference type="NCBI Taxonomy" id="7668"/>
    <lineage>
        <taxon>Eukaryota</taxon>
        <taxon>Metazoa</taxon>
        <taxon>Echinodermata</taxon>
        <taxon>Eleutherozoa</taxon>
        <taxon>Echinozoa</taxon>
        <taxon>Echinoidea</taxon>
        <taxon>Euechinoidea</taxon>
        <taxon>Echinacea</taxon>
        <taxon>Camarodonta</taxon>
        <taxon>Echinidea</taxon>
        <taxon>Strongylocentrotidae</taxon>
        <taxon>Strongylocentrotus</taxon>
    </lineage>
</organism>
<evidence type="ECO:0000256" key="4">
    <source>
        <dbReference type="ARBA" id="ARBA00022824"/>
    </source>
</evidence>
<dbReference type="OMA" id="CDMLGFG"/>
<evidence type="ECO:0000256" key="5">
    <source>
        <dbReference type="ARBA" id="ARBA00022989"/>
    </source>
</evidence>
<keyword evidence="7" id="KW-0732">Signal</keyword>
<dbReference type="InterPro" id="IPR000639">
    <property type="entry name" value="Epox_hydrolase-like"/>
</dbReference>
<evidence type="ECO:0000313" key="9">
    <source>
        <dbReference type="EnsemblMetazoa" id="XP_003727645"/>
    </source>
</evidence>
<evidence type="ECO:0000259" key="8">
    <source>
        <dbReference type="Pfam" id="PF00561"/>
    </source>
</evidence>
<evidence type="ECO:0000256" key="2">
    <source>
        <dbReference type="ARBA" id="ARBA00022692"/>
    </source>
</evidence>